<gene>
    <name evidence="8" type="ORF">SAMN05216210_3023</name>
</gene>
<organism evidence="8 9">
    <name type="scientific">Halopseudomonas salegens</name>
    <dbReference type="NCBI Taxonomy" id="1434072"/>
    <lineage>
        <taxon>Bacteria</taxon>
        <taxon>Pseudomonadati</taxon>
        <taxon>Pseudomonadota</taxon>
        <taxon>Gammaproteobacteria</taxon>
        <taxon>Pseudomonadales</taxon>
        <taxon>Pseudomonadaceae</taxon>
        <taxon>Halopseudomonas</taxon>
    </lineage>
</organism>
<dbReference type="Proteomes" id="UP000243924">
    <property type="component" value="Chromosome I"/>
</dbReference>
<dbReference type="InterPro" id="IPR027266">
    <property type="entry name" value="TrmE/GcvT-like"/>
</dbReference>
<dbReference type="Gene3D" id="1.10.10.1100">
    <property type="entry name" value="BFD-like [2Fe-2S]-binding domain"/>
    <property type="match status" value="1"/>
</dbReference>
<evidence type="ECO:0000256" key="1">
    <source>
        <dbReference type="ARBA" id="ARBA00008609"/>
    </source>
</evidence>
<dbReference type="Gene3D" id="3.10.20.440">
    <property type="entry name" value="2Fe-2S iron-sulphur cluster binding domain, sarcosine oxidase, alpha subunit, N-terminal domain"/>
    <property type="match status" value="1"/>
</dbReference>
<feature type="domain" description="SoxA A3" evidence="7">
    <location>
        <begin position="496"/>
        <end position="580"/>
    </location>
</feature>
<keyword evidence="2" id="KW-0032">Aminotransferase</keyword>
<sequence>MMPARLPAPMGLLIDRERPLSFQFDGQTYQGLAGDSIASALLANQRWLLSRSFKYHRPRGPMTMAGEDANTLVQLPGAPNTLADVQPLAAGQDVSAQNVNGSLERDRNAWLGKASRFMPVGFYYRSFYKPKGAWKLWEPIIRKQAGLGVLDLTLRPDYHDKAFVFADVAVVGAGPAGLQAALSAAEAGAEVLLIEQQAYLGGALAWSRFALDAEAAGQLRQQLLQAVSEHPKIRVMTQATCNGWFTDNFLPVIQGQRMHKVRAQQVIVASGAYDQPVVFHNNDLPGIVLTSAAQRLMRLYAVKPGERAVVLTGNDHGYLAALELLEQGVQLAALVDLRSAPHDPTLLEQLEARQVPCHLHSTVYAASAGKAQGRIDSVEVRAISGRGTVSETAAHYACDLLCMSSGYMPAYQLLCQAGAQLSYDDEHAAFRLQQLPANLHIAGSVNGFHQLDNVLADARRAANAALSGLGQPTPAEDNFTEEPGCNADWPLFAHPKGKEFVDLDEDLQIADIINATRHGYRDIQLVKRFSTVGMGPSQGRHSALPTARLVAAATQRSVSETGVTTARPPFVAETLAHLAGRSFDPYRQTPLHDRHTAAGAQWMPAGNWQRPAYYGSPGSRNESMQAEALQVRNGVGLIDVSTLGGLDVRGPDAAEFLNRFYTFAFVKQPVGRSRYALLTNEQGVVIDDGVCARFADEHFYVSATTSGVEQVYRQMLKWNAQWRLDVDIANVTSAFAAVNLAGPLSRQVLEQAGCDLDLSATAFPYLEVREGKVAGIPARLLRVGFVGELGYEIHVPARYAGALWDVLMTAGAEAGIRPFGVEAQRLLRLEKGHVIIGQDTDGMSHPGEIGMDWAIARKKPFFVGKRSIEILEAHPAKRRLVGFRLPAGSAQPLEGHLVLEGDNISGNVTSCEYSPNLQAIIGLAYCSPGQASPGQSLSIRVAGGQLVQAEVIKPPFYDPDNQRQEL</sequence>
<dbReference type="PRINTS" id="PR00368">
    <property type="entry name" value="FADPNR"/>
</dbReference>
<feature type="domain" description="FAD/NAD(P)-binding" evidence="5">
    <location>
        <begin position="167"/>
        <end position="421"/>
    </location>
</feature>
<keyword evidence="9" id="KW-1185">Reference proteome</keyword>
<dbReference type="InterPro" id="IPR028896">
    <property type="entry name" value="GcvT/YgfZ/DmdA"/>
</dbReference>
<dbReference type="Pfam" id="PF08669">
    <property type="entry name" value="GCV_T_C"/>
    <property type="match status" value="1"/>
</dbReference>
<dbReference type="RefSeq" id="WP_231701648.1">
    <property type="nucleotide sequence ID" value="NZ_LT629787.1"/>
</dbReference>
<dbReference type="AlphaFoldDB" id="A0A1H2HG81"/>
<protein>
    <submittedName>
        <fullName evidence="8">N-methylglutamate dehydrogenase subunit C</fullName>
    </submittedName>
</protein>
<dbReference type="InterPro" id="IPR013977">
    <property type="entry name" value="GcvT_C"/>
</dbReference>
<name>A0A1H2HG81_9GAMM</name>
<dbReference type="PANTHER" id="PTHR43757">
    <property type="entry name" value="AMINOMETHYLTRANSFERASE"/>
    <property type="match status" value="1"/>
</dbReference>
<dbReference type="InterPro" id="IPR029043">
    <property type="entry name" value="GcvT/YgfZ_C"/>
</dbReference>
<dbReference type="Gene3D" id="3.30.1360.120">
    <property type="entry name" value="Probable tRNA modification gtpase trme, domain 1"/>
    <property type="match status" value="1"/>
</dbReference>
<dbReference type="GO" id="GO:0016491">
    <property type="term" value="F:oxidoreductase activity"/>
    <property type="evidence" value="ECO:0007669"/>
    <property type="project" value="UniProtKB-KW"/>
</dbReference>
<dbReference type="PRINTS" id="PR00411">
    <property type="entry name" value="PNDRDTASEI"/>
</dbReference>
<evidence type="ECO:0000313" key="9">
    <source>
        <dbReference type="Proteomes" id="UP000243924"/>
    </source>
</evidence>
<evidence type="ECO:0000256" key="3">
    <source>
        <dbReference type="ARBA" id="ARBA00023002"/>
    </source>
</evidence>
<dbReference type="Pfam" id="PF17806">
    <property type="entry name" value="SO_alpha_A3"/>
    <property type="match status" value="1"/>
</dbReference>
<dbReference type="InterPro" id="IPR023753">
    <property type="entry name" value="FAD/NAD-binding_dom"/>
</dbReference>
<proteinExistence type="inferred from homology"/>
<dbReference type="InterPro" id="IPR042204">
    <property type="entry name" value="2Fe-2S-bd_N"/>
</dbReference>
<feature type="domain" description="GCVT N-terminal" evidence="4">
    <location>
        <begin position="591"/>
        <end position="859"/>
    </location>
</feature>
<dbReference type="SUPFAM" id="SSF51905">
    <property type="entry name" value="FAD/NAD(P)-binding domain"/>
    <property type="match status" value="1"/>
</dbReference>
<dbReference type="PANTHER" id="PTHR43757:SF2">
    <property type="entry name" value="AMINOMETHYLTRANSFERASE, MITOCHONDRIAL"/>
    <property type="match status" value="1"/>
</dbReference>
<dbReference type="InterPro" id="IPR036188">
    <property type="entry name" value="FAD/NAD-bd_sf"/>
</dbReference>
<keyword evidence="2" id="KW-0808">Transferase</keyword>
<dbReference type="Pfam" id="PF01571">
    <property type="entry name" value="GCV_T"/>
    <property type="match status" value="1"/>
</dbReference>
<dbReference type="InterPro" id="IPR041117">
    <property type="entry name" value="SoxA_A3"/>
</dbReference>
<dbReference type="InterPro" id="IPR006222">
    <property type="entry name" value="GCVT_N"/>
</dbReference>
<evidence type="ECO:0000259" key="4">
    <source>
        <dbReference type="Pfam" id="PF01571"/>
    </source>
</evidence>
<dbReference type="SUPFAM" id="SSF101790">
    <property type="entry name" value="Aminomethyltransferase beta-barrel domain"/>
    <property type="match status" value="1"/>
</dbReference>
<dbReference type="InterPro" id="IPR041854">
    <property type="entry name" value="BFD-like_2Fe2S-bd_dom_sf"/>
</dbReference>
<feature type="domain" description="Aminomethyltransferase C-terminal" evidence="6">
    <location>
        <begin position="878"/>
        <end position="958"/>
    </location>
</feature>
<reference evidence="9" key="1">
    <citation type="submission" date="2016-10" db="EMBL/GenBank/DDBJ databases">
        <authorList>
            <person name="Varghese N."/>
            <person name="Submissions S."/>
        </authorList>
    </citation>
    <scope>NUCLEOTIDE SEQUENCE [LARGE SCALE GENOMIC DNA]</scope>
    <source>
        <strain evidence="9">CECT 8338</strain>
    </source>
</reference>
<evidence type="ECO:0000256" key="2">
    <source>
        <dbReference type="ARBA" id="ARBA00022576"/>
    </source>
</evidence>
<evidence type="ECO:0000259" key="6">
    <source>
        <dbReference type="Pfam" id="PF08669"/>
    </source>
</evidence>
<dbReference type="SUPFAM" id="SSF103025">
    <property type="entry name" value="Folate-binding domain"/>
    <property type="match status" value="1"/>
</dbReference>
<dbReference type="STRING" id="1434072.SAMN05216210_3023"/>
<evidence type="ECO:0000259" key="7">
    <source>
        <dbReference type="Pfam" id="PF17806"/>
    </source>
</evidence>
<dbReference type="Gene3D" id="3.50.50.60">
    <property type="entry name" value="FAD/NAD(P)-binding domain"/>
    <property type="match status" value="1"/>
</dbReference>
<evidence type="ECO:0000313" key="8">
    <source>
        <dbReference type="EMBL" id="SDU30897.1"/>
    </source>
</evidence>
<comment type="similarity">
    <text evidence="1">Belongs to the GcvT family.</text>
</comment>
<dbReference type="Pfam" id="PF13510">
    <property type="entry name" value="Fer2_4"/>
    <property type="match status" value="1"/>
</dbReference>
<evidence type="ECO:0000259" key="5">
    <source>
        <dbReference type="Pfam" id="PF07992"/>
    </source>
</evidence>
<dbReference type="EMBL" id="LT629787">
    <property type="protein sequence ID" value="SDU30897.1"/>
    <property type="molecule type" value="Genomic_DNA"/>
</dbReference>
<keyword evidence="3" id="KW-0560">Oxidoreductase</keyword>
<dbReference type="GO" id="GO:0008483">
    <property type="term" value="F:transaminase activity"/>
    <property type="evidence" value="ECO:0007669"/>
    <property type="project" value="UniProtKB-KW"/>
</dbReference>
<accession>A0A1H2HG81</accession>
<dbReference type="Pfam" id="PF07992">
    <property type="entry name" value="Pyr_redox_2"/>
    <property type="match status" value="1"/>
</dbReference>